<dbReference type="AlphaFoldDB" id="A0A9X6RME2"/>
<evidence type="ECO:0000313" key="1">
    <source>
        <dbReference type="EMBL" id="OWA53373.1"/>
    </source>
</evidence>
<accession>A0A9X6RME2</accession>
<name>A0A9X6RME2_HYPEX</name>
<comment type="caution">
    <text evidence="1">The sequence shown here is derived from an EMBL/GenBank/DDBJ whole genome shotgun (WGS) entry which is preliminary data.</text>
</comment>
<gene>
    <name evidence="1" type="ORF">BV898_17806</name>
</gene>
<dbReference type="EMBL" id="MTYJ01000317">
    <property type="protein sequence ID" value="OWA53373.1"/>
    <property type="molecule type" value="Genomic_DNA"/>
</dbReference>
<protein>
    <submittedName>
        <fullName evidence="1">Uncharacterized protein</fullName>
    </submittedName>
</protein>
<proteinExistence type="predicted"/>
<organism evidence="1 2">
    <name type="scientific">Hypsibius exemplaris</name>
    <name type="common">Freshwater tardigrade</name>
    <dbReference type="NCBI Taxonomy" id="2072580"/>
    <lineage>
        <taxon>Eukaryota</taxon>
        <taxon>Metazoa</taxon>
        <taxon>Ecdysozoa</taxon>
        <taxon>Tardigrada</taxon>
        <taxon>Eutardigrada</taxon>
        <taxon>Parachela</taxon>
        <taxon>Hypsibioidea</taxon>
        <taxon>Hypsibiidae</taxon>
        <taxon>Hypsibius</taxon>
    </lineage>
</organism>
<evidence type="ECO:0000313" key="2">
    <source>
        <dbReference type="Proteomes" id="UP000192578"/>
    </source>
</evidence>
<keyword evidence="2" id="KW-1185">Reference proteome</keyword>
<reference evidence="2" key="1">
    <citation type="submission" date="2017-01" db="EMBL/GenBank/DDBJ databases">
        <title>Comparative genomics of anhydrobiosis in the tardigrade Hypsibius dujardini.</title>
        <authorList>
            <person name="Yoshida Y."/>
            <person name="Koutsovoulos G."/>
            <person name="Laetsch D."/>
            <person name="Stevens L."/>
            <person name="Kumar S."/>
            <person name="Horikawa D."/>
            <person name="Ishino K."/>
            <person name="Komine S."/>
            <person name="Tomita M."/>
            <person name="Blaxter M."/>
            <person name="Arakawa K."/>
        </authorList>
    </citation>
    <scope>NUCLEOTIDE SEQUENCE [LARGE SCALE GENOMIC DNA]</scope>
    <source>
        <strain evidence="2">Z151</strain>
    </source>
</reference>
<dbReference type="Proteomes" id="UP000192578">
    <property type="component" value="Unassembled WGS sequence"/>
</dbReference>
<sequence length="152" mass="17542">MTRSLLIQENDNGHWIWILYRRIVTFANWIFKDAPVRSPKDVLVFRFSSVNLQMALRCQKLKSIRFSSFCAFRTSSKCSCFLLVMRYVFYRSSIRLIWIPKIPGRSARTLEVFTIRCLRLQASDIAEAEGFAVRLVPTKAHAASPASPVFSC</sequence>